<organism evidence="4 5">
    <name type="scientific">Larsenimonas rhizosphaerae</name>
    <dbReference type="NCBI Taxonomy" id="2944682"/>
    <lineage>
        <taxon>Bacteria</taxon>
        <taxon>Pseudomonadati</taxon>
        <taxon>Pseudomonadota</taxon>
        <taxon>Gammaproteobacteria</taxon>
        <taxon>Oceanospirillales</taxon>
        <taxon>Halomonadaceae</taxon>
        <taxon>Larsenimonas</taxon>
    </lineage>
</organism>
<dbReference type="RefSeq" id="WP_250937317.1">
    <property type="nucleotide sequence ID" value="NZ_JAMLJK010000001.1"/>
</dbReference>
<dbReference type="GO" id="GO:0009898">
    <property type="term" value="C:cytoplasmic side of plasma membrane"/>
    <property type="evidence" value="ECO:0007669"/>
    <property type="project" value="UniProtKB-UniRule"/>
</dbReference>
<feature type="topological domain" description="Cytoplasmic" evidence="2">
    <location>
        <begin position="23"/>
        <end position="394"/>
    </location>
</feature>
<feature type="domain" description="LapB rubredoxin metal binding" evidence="3">
    <location>
        <begin position="360"/>
        <end position="385"/>
    </location>
</feature>
<reference evidence="4" key="1">
    <citation type="submission" date="2022-11" db="EMBL/GenBank/DDBJ databases">
        <title>Larsenimonas rhizosphaerae sp. nov., isolated from a tidal mudflat.</title>
        <authorList>
            <person name="Lee S.D."/>
            <person name="Kim I.S."/>
        </authorList>
    </citation>
    <scope>NUCLEOTIDE SEQUENCE</scope>
    <source>
        <strain evidence="4">GH2-1</strain>
    </source>
</reference>
<dbReference type="Pfam" id="PF18073">
    <property type="entry name" value="Zn_ribbon_LapB"/>
    <property type="match status" value="1"/>
</dbReference>
<evidence type="ECO:0000313" key="4">
    <source>
        <dbReference type="EMBL" id="MCX2523603.1"/>
    </source>
</evidence>
<evidence type="ECO:0000259" key="3">
    <source>
        <dbReference type="Pfam" id="PF18073"/>
    </source>
</evidence>
<keyword evidence="2" id="KW-0472">Membrane</keyword>
<dbReference type="InterPro" id="IPR041166">
    <property type="entry name" value="Rubredoxin_2"/>
</dbReference>
<keyword evidence="2" id="KW-0802">TPR repeat</keyword>
<dbReference type="SUPFAM" id="SSF48452">
    <property type="entry name" value="TPR-like"/>
    <property type="match status" value="1"/>
</dbReference>
<dbReference type="Gene3D" id="1.25.40.10">
    <property type="entry name" value="Tetratricopeptide repeat domain"/>
    <property type="match status" value="2"/>
</dbReference>
<comment type="caution">
    <text evidence="4">The sequence shown here is derived from an EMBL/GenBank/DDBJ whole genome shotgun (WGS) entry which is preliminary data.</text>
</comment>
<evidence type="ECO:0000313" key="5">
    <source>
        <dbReference type="Proteomes" id="UP001165678"/>
    </source>
</evidence>
<evidence type="ECO:0000256" key="1">
    <source>
        <dbReference type="ARBA" id="ARBA00022723"/>
    </source>
</evidence>
<dbReference type="InterPro" id="IPR011990">
    <property type="entry name" value="TPR-like_helical_dom_sf"/>
</dbReference>
<evidence type="ECO:0000256" key="2">
    <source>
        <dbReference type="HAMAP-Rule" id="MF_00994"/>
    </source>
</evidence>
<keyword evidence="5" id="KW-1185">Reference proteome</keyword>
<keyword evidence="2" id="KW-0408">Iron</keyword>
<gene>
    <name evidence="2 4" type="primary">lapB</name>
    <name evidence="4" type="ORF">OQ287_05080</name>
</gene>
<comment type="similarity">
    <text evidence="2">Belongs to the LapB family.</text>
</comment>
<keyword evidence="2" id="KW-1003">Cell membrane</keyword>
<proteinExistence type="inferred from homology"/>
<dbReference type="HAMAP" id="MF_00994">
    <property type="entry name" value="LPS_assembly_LapB"/>
    <property type="match status" value="1"/>
</dbReference>
<feature type="binding site" evidence="2">
    <location>
        <position position="362"/>
    </location>
    <ligand>
        <name>Fe cation</name>
        <dbReference type="ChEBI" id="CHEBI:24875"/>
    </ligand>
</feature>
<dbReference type="GO" id="GO:0008653">
    <property type="term" value="P:lipopolysaccharide metabolic process"/>
    <property type="evidence" value="ECO:0007669"/>
    <property type="project" value="InterPro"/>
</dbReference>
<keyword evidence="2" id="KW-0812">Transmembrane</keyword>
<keyword evidence="2" id="KW-0677">Repeat</keyword>
<comment type="subcellular location">
    <subcellularLocation>
        <location evidence="2">Cell inner membrane</location>
        <topology evidence="2">Single-pass membrane protein</topology>
        <orientation evidence="2">Cytoplasmic side</orientation>
    </subcellularLocation>
</comment>
<keyword evidence="2" id="KW-0997">Cell inner membrane</keyword>
<dbReference type="NCBIfam" id="NF008757">
    <property type="entry name" value="PRK11788.1-5"/>
    <property type="match status" value="1"/>
</dbReference>
<protein>
    <recommendedName>
        <fullName evidence="2">Lipopolysaccharide assembly protein B</fullName>
    </recommendedName>
</protein>
<sequence length="394" mass="45353">MFNVAALMLITTALAIGWGLGRYQRPRRTARPGATSTLSRDYFVGLNYLLNEQPDKAIETFSHSLEVNSDTIDTHIALGNLFRLRGEADRAARIHQNLLARPALSEQQSDQVQLELARDFYHLGVLDRSERLLIALIRPTVAQEMNQAARQLLVEIYQREQEWQRALDIAQPLVRHFPSTRRAAAHWQCELAEDELRAGLAGNARKHLRQALSTDAECLRANWLLADMEHRQGRYRDEIKFLKRMQVQDQRCISLILPRVVSAHEALGDESGLMQYLNNLLHHHPHSTTLITIAERLQQQEGSERAAEMVSRQLEQTPSLKGVDYLLALYLENECDEPLYSRMGLLKQHTEHLLKQRPKYQCQECGFKSQQHYWQCPQCRQWGTLLPITGIEGE</sequence>
<keyword evidence="2" id="KW-1133">Transmembrane helix</keyword>
<feature type="binding site" evidence="2">
    <location>
        <position position="376"/>
    </location>
    <ligand>
        <name>Fe cation</name>
        <dbReference type="ChEBI" id="CHEBI:24875"/>
    </ligand>
</feature>
<name>A0AA41ZKT7_9GAMM</name>
<feature type="binding site" evidence="2">
    <location>
        <position position="379"/>
    </location>
    <ligand>
        <name>Fe cation</name>
        <dbReference type="ChEBI" id="CHEBI:24875"/>
    </ligand>
</feature>
<dbReference type="AlphaFoldDB" id="A0AA41ZKT7"/>
<dbReference type="Proteomes" id="UP001165678">
    <property type="component" value="Unassembled WGS sequence"/>
</dbReference>
<comment type="function">
    <text evidence="2">Modulates cellular lipopolysaccharide (LPS) levels by regulating LpxC, which is involved in lipid A biosynthesis. May act by modulating the proteolytic activity of FtsH towards LpxC. May also coordinate assembly of proteins involved in LPS synthesis at the plasma membrane.</text>
</comment>
<dbReference type="InterPro" id="IPR030865">
    <property type="entry name" value="LapB"/>
</dbReference>
<keyword evidence="1 2" id="KW-0479">Metal-binding</keyword>
<accession>A0AA41ZKT7</accession>
<dbReference type="EMBL" id="JAPIVE010000001">
    <property type="protein sequence ID" value="MCX2523603.1"/>
    <property type="molecule type" value="Genomic_DNA"/>
</dbReference>
<dbReference type="GO" id="GO:0046890">
    <property type="term" value="P:regulation of lipid biosynthetic process"/>
    <property type="evidence" value="ECO:0007669"/>
    <property type="project" value="UniProtKB-UniRule"/>
</dbReference>
<dbReference type="GO" id="GO:0005506">
    <property type="term" value="F:iron ion binding"/>
    <property type="evidence" value="ECO:0007669"/>
    <property type="project" value="UniProtKB-UniRule"/>
</dbReference>
<feature type="binding site" evidence="2">
    <location>
        <position position="365"/>
    </location>
    <ligand>
        <name>Fe cation</name>
        <dbReference type="ChEBI" id="CHEBI:24875"/>
    </ligand>
</feature>